<dbReference type="Proteomes" id="UP001143856">
    <property type="component" value="Unassembled WGS sequence"/>
</dbReference>
<evidence type="ECO:0000313" key="1">
    <source>
        <dbReference type="EMBL" id="KAJ2984755.1"/>
    </source>
</evidence>
<protein>
    <submittedName>
        <fullName evidence="1">Uncharacterized protein</fullName>
    </submittedName>
</protein>
<evidence type="ECO:0000313" key="2">
    <source>
        <dbReference type="Proteomes" id="UP001143856"/>
    </source>
</evidence>
<name>A0ACC1NZE8_9PEZI</name>
<accession>A0ACC1NZE8</accession>
<keyword evidence="2" id="KW-1185">Reference proteome</keyword>
<proteinExistence type="predicted"/>
<dbReference type="EMBL" id="JAPDGR010001231">
    <property type="protein sequence ID" value="KAJ2984755.1"/>
    <property type="molecule type" value="Genomic_DNA"/>
</dbReference>
<comment type="caution">
    <text evidence="1">The sequence shown here is derived from an EMBL/GenBank/DDBJ whole genome shotgun (WGS) entry which is preliminary data.</text>
</comment>
<reference evidence="1" key="1">
    <citation type="submission" date="2022-10" db="EMBL/GenBank/DDBJ databases">
        <title>Genome Sequence of Xylaria curta.</title>
        <authorList>
            <person name="Buettner E."/>
        </authorList>
    </citation>
    <scope>NUCLEOTIDE SEQUENCE</scope>
    <source>
        <strain evidence="1">Babe10</strain>
    </source>
</reference>
<gene>
    <name evidence="1" type="ORF">NUW58_g5892</name>
</gene>
<organism evidence="1 2">
    <name type="scientific">Xylaria curta</name>
    <dbReference type="NCBI Taxonomy" id="42375"/>
    <lineage>
        <taxon>Eukaryota</taxon>
        <taxon>Fungi</taxon>
        <taxon>Dikarya</taxon>
        <taxon>Ascomycota</taxon>
        <taxon>Pezizomycotina</taxon>
        <taxon>Sordariomycetes</taxon>
        <taxon>Xylariomycetidae</taxon>
        <taxon>Xylariales</taxon>
        <taxon>Xylariaceae</taxon>
        <taxon>Xylaria</taxon>
    </lineage>
</organism>
<sequence>MPSLLLVVLLVEVAVHFVNTIGAATINNILWNIYLALPTEAAKQAAEKNKLQKDYLAIRRDLNATSSQDQFAKWAKLRRQHDKQLEQLEKLKASHDASKAKFDRTAGIIRWSATSGVKFVLPWIYGTEPMFWLPSGWFPYYVEWILSFPRAPLGSISIVSWQTACAGAVLLFSDAIRQVILSALEAKSARKQPVTATPKKEPTPVSTAEKSEKKS</sequence>